<dbReference type="RefSeq" id="WP_089291921.1">
    <property type="nucleotide sequence ID" value="NZ_BOMU01000034.1"/>
</dbReference>
<protein>
    <submittedName>
        <fullName evidence="3">Deazaflavin-dependent oxidoreductase, nitroreductase family</fullName>
    </submittedName>
</protein>
<sequence>MTETYENFDVNEFQRRLIEEFRENGGRVGGMFQDARLALLTTTGARTGLERTVPLAYLEVDGKPVMVASAMGGPKNPGWFHNIRRDPVVTVEVGTDRYRATAVLAEGEELDRLFAKVVEQQPAFADYQARTTRRIPVVVLHRLEPGPDAERGPGVTVSG</sequence>
<dbReference type="AlphaFoldDB" id="A0A238W130"/>
<dbReference type="EMBL" id="FZNR01000002">
    <property type="protein sequence ID" value="SNR40074.1"/>
    <property type="molecule type" value="Genomic_DNA"/>
</dbReference>
<evidence type="ECO:0000256" key="1">
    <source>
        <dbReference type="ARBA" id="ARBA00008710"/>
    </source>
</evidence>
<dbReference type="GO" id="GO:0070967">
    <property type="term" value="F:coenzyme F420 binding"/>
    <property type="evidence" value="ECO:0007669"/>
    <property type="project" value="TreeGrafter"/>
</dbReference>
<dbReference type="GO" id="GO:0005886">
    <property type="term" value="C:plasma membrane"/>
    <property type="evidence" value="ECO:0007669"/>
    <property type="project" value="TreeGrafter"/>
</dbReference>
<gene>
    <name evidence="3" type="ORF">SAMN06264365_10255</name>
</gene>
<dbReference type="PANTHER" id="PTHR39428">
    <property type="entry name" value="F420H(2)-DEPENDENT QUINONE REDUCTASE RV1261C"/>
    <property type="match status" value="1"/>
</dbReference>
<accession>A0A238W130</accession>
<comment type="similarity">
    <text evidence="1">Belongs to the F420H(2)-dependent quinone reductase family.</text>
</comment>
<dbReference type="NCBIfam" id="TIGR00026">
    <property type="entry name" value="hi_GC_TIGR00026"/>
    <property type="match status" value="1"/>
</dbReference>
<name>A0A238W130_9ACTN</name>
<dbReference type="OrthoDB" id="8225825at2"/>
<evidence type="ECO:0000313" key="4">
    <source>
        <dbReference type="Proteomes" id="UP000198415"/>
    </source>
</evidence>
<dbReference type="Pfam" id="PF04075">
    <property type="entry name" value="F420H2_quin_red"/>
    <property type="match status" value="1"/>
</dbReference>
<dbReference type="SUPFAM" id="SSF50475">
    <property type="entry name" value="FMN-binding split barrel"/>
    <property type="match status" value="1"/>
</dbReference>
<dbReference type="InterPro" id="IPR004378">
    <property type="entry name" value="F420H2_quin_Rdtase"/>
</dbReference>
<keyword evidence="4" id="KW-1185">Reference proteome</keyword>
<dbReference type="Gene3D" id="2.30.110.10">
    <property type="entry name" value="Electron Transport, Fmn-binding Protein, Chain A"/>
    <property type="match status" value="1"/>
</dbReference>
<dbReference type="PANTHER" id="PTHR39428:SF1">
    <property type="entry name" value="F420H(2)-DEPENDENT QUINONE REDUCTASE RV1261C"/>
    <property type="match status" value="1"/>
</dbReference>
<dbReference type="GO" id="GO:0016491">
    <property type="term" value="F:oxidoreductase activity"/>
    <property type="evidence" value="ECO:0007669"/>
    <property type="project" value="InterPro"/>
</dbReference>
<reference evidence="3 4" key="1">
    <citation type="submission" date="2017-06" db="EMBL/GenBank/DDBJ databases">
        <authorList>
            <person name="Kim H.J."/>
            <person name="Triplett B.A."/>
        </authorList>
    </citation>
    <scope>NUCLEOTIDE SEQUENCE [LARGE SCALE GENOMIC DNA]</scope>
    <source>
        <strain evidence="3 4">DSM 43151</strain>
    </source>
</reference>
<dbReference type="InterPro" id="IPR012349">
    <property type="entry name" value="Split_barrel_FMN-bd"/>
</dbReference>
<organism evidence="3 4">
    <name type="scientific">Actinoplanes regularis</name>
    <dbReference type="NCBI Taxonomy" id="52697"/>
    <lineage>
        <taxon>Bacteria</taxon>
        <taxon>Bacillati</taxon>
        <taxon>Actinomycetota</taxon>
        <taxon>Actinomycetes</taxon>
        <taxon>Micromonosporales</taxon>
        <taxon>Micromonosporaceae</taxon>
        <taxon>Actinoplanes</taxon>
    </lineage>
</organism>
<proteinExistence type="inferred from homology"/>
<evidence type="ECO:0000313" key="3">
    <source>
        <dbReference type="EMBL" id="SNR40074.1"/>
    </source>
</evidence>
<evidence type="ECO:0000256" key="2">
    <source>
        <dbReference type="ARBA" id="ARBA00049106"/>
    </source>
</evidence>
<comment type="catalytic activity">
    <reaction evidence="2">
        <text>oxidized coenzyme F420-(gamma-L-Glu)(n) + a quinol + H(+) = reduced coenzyme F420-(gamma-L-Glu)(n) + a quinone</text>
        <dbReference type="Rhea" id="RHEA:39663"/>
        <dbReference type="Rhea" id="RHEA-COMP:12939"/>
        <dbReference type="Rhea" id="RHEA-COMP:14378"/>
        <dbReference type="ChEBI" id="CHEBI:15378"/>
        <dbReference type="ChEBI" id="CHEBI:24646"/>
        <dbReference type="ChEBI" id="CHEBI:132124"/>
        <dbReference type="ChEBI" id="CHEBI:133980"/>
        <dbReference type="ChEBI" id="CHEBI:139511"/>
    </reaction>
</comment>
<dbReference type="Proteomes" id="UP000198415">
    <property type="component" value="Unassembled WGS sequence"/>
</dbReference>